<keyword evidence="4 6" id="KW-0720">Serine protease</keyword>
<dbReference type="CDD" id="cd04852">
    <property type="entry name" value="Peptidases_S8_3"/>
    <property type="match status" value="1"/>
</dbReference>
<dbReference type="GO" id="GO:0006508">
    <property type="term" value="P:proteolysis"/>
    <property type="evidence" value="ECO:0007669"/>
    <property type="project" value="UniProtKB-KW"/>
</dbReference>
<dbReference type="Gene3D" id="3.30.70.80">
    <property type="entry name" value="Peptidase S8 propeptide/proteinase inhibitor I9"/>
    <property type="match status" value="1"/>
</dbReference>
<feature type="signal peptide" evidence="8">
    <location>
        <begin position="1"/>
        <end position="23"/>
    </location>
</feature>
<dbReference type="InterPro" id="IPR034197">
    <property type="entry name" value="Peptidases_S8_3"/>
</dbReference>
<dbReference type="Pfam" id="PF05922">
    <property type="entry name" value="Inhibitor_I9"/>
    <property type="match status" value="1"/>
</dbReference>
<organism evidence="13 14">
    <name type="scientific">Duganella callida</name>
    <dbReference type="NCBI Taxonomy" id="2561932"/>
    <lineage>
        <taxon>Bacteria</taxon>
        <taxon>Pseudomonadati</taxon>
        <taxon>Pseudomonadota</taxon>
        <taxon>Betaproteobacteria</taxon>
        <taxon>Burkholderiales</taxon>
        <taxon>Oxalobacteraceae</taxon>
        <taxon>Telluria group</taxon>
        <taxon>Duganella</taxon>
    </lineage>
</organism>
<evidence type="ECO:0000256" key="5">
    <source>
        <dbReference type="PIRSR" id="PIRSR615500-1"/>
    </source>
</evidence>
<evidence type="ECO:0000259" key="9">
    <source>
        <dbReference type="Pfam" id="PF00082"/>
    </source>
</evidence>
<dbReference type="CDD" id="cd02120">
    <property type="entry name" value="PA_subtilisin_like"/>
    <property type="match status" value="1"/>
</dbReference>
<dbReference type="InterPro" id="IPR010259">
    <property type="entry name" value="S8pro/Inhibitor_I9"/>
</dbReference>
<gene>
    <name evidence="13" type="ORF">E4L98_22220</name>
</gene>
<name>A0A4Y9S6L5_9BURK</name>
<dbReference type="InterPro" id="IPR036852">
    <property type="entry name" value="Peptidase_S8/S53_dom_sf"/>
</dbReference>
<comment type="similarity">
    <text evidence="1 6">Belongs to the peptidase S8 family.</text>
</comment>
<protein>
    <submittedName>
        <fullName evidence="13">S8 family peptidase</fullName>
    </submittedName>
</protein>
<evidence type="ECO:0000256" key="8">
    <source>
        <dbReference type="SAM" id="SignalP"/>
    </source>
</evidence>
<evidence type="ECO:0000259" key="11">
    <source>
        <dbReference type="Pfam" id="PF05922"/>
    </source>
</evidence>
<dbReference type="InterPro" id="IPR023828">
    <property type="entry name" value="Peptidase_S8_Ser-AS"/>
</dbReference>
<proteinExistence type="inferred from homology"/>
<dbReference type="Pfam" id="PF02225">
    <property type="entry name" value="PA"/>
    <property type="match status" value="1"/>
</dbReference>
<dbReference type="Pfam" id="PF00082">
    <property type="entry name" value="Peptidase_S8"/>
    <property type="match status" value="1"/>
</dbReference>
<dbReference type="InterPro" id="IPR000209">
    <property type="entry name" value="Peptidase_S8/S53_dom"/>
</dbReference>
<feature type="chain" id="PRO_5021410803" evidence="8">
    <location>
        <begin position="24"/>
        <end position="1046"/>
    </location>
</feature>
<keyword evidence="8" id="KW-0732">Signal</keyword>
<dbReference type="InterPro" id="IPR015500">
    <property type="entry name" value="Peptidase_S8_subtilisin-rel"/>
</dbReference>
<evidence type="ECO:0000313" key="14">
    <source>
        <dbReference type="Proteomes" id="UP000297729"/>
    </source>
</evidence>
<dbReference type="Gene3D" id="2.60.40.2310">
    <property type="match status" value="1"/>
</dbReference>
<evidence type="ECO:0000259" key="10">
    <source>
        <dbReference type="Pfam" id="PF02225"/>
    </source>
</evidence>
<evidence type="ECO:0000256" key="1">
    <source>
        <dbReference type="ARBA" id="ARBA00011073"/>
    </source>
</evidence>
<accession>A0A4Y9S6L5</accession>
<dbReference type="OrthoDB" id="614750at2"/>
<feature type="active site" description="Charge relay system" evidence="5 6">
    <location>
        <position position="169"/>
    </location>
</feature>
<dbReference type="Proteomes" id="UP000297729">
    <property type="component" value="Unassembled WGS sequence"/>
</dbReference>
<evidence type="ECO:0000256" key="4">
    <source>
        <dbReference type="ARBA" id="ARBA00022825"/>
    </source>
</evidence>
<dbReference type="SUPFAM" id="SSF52743">
    <property type="entry name" value="Subtilisin-like"/>
    <property type="match status" value="1"/>
</dbReference>
<dbReference type="Gene3D" id="3.50.30.30">
    <property type="match status" value="1"/>
</dbReference>
<comment type="caution">
    <text evidence="13">The sequence shown here is derived from an EMBL/GenBank/DDBJ whole genome shotgun (WGS) entry which is preliminary data.</text>
</comment>
<keyword evidence="14" id="KW-1185">Reference proteome</keyword>
<keyword evidence="3 6" id="KW-0378">Hydrolase</keyword>
<dbReference type="EMBL" id="SPVG01000221">
    <property type="protein sequence ID" value="TFW16852.1"/>
    <property type="molecule type" value="Genomic_DNA"/>
</dbReference>
<feature type="domain" description="PA" evidence="10">
    <location>
        <begin position="452"/>
        <end position="520"/>
    </location>
</feature>
<dbReference type="InterPro" id="IPR041469">
    <property type="entry name" value="Subtilisin-like_FN3"/>
</dbReference>
<evidence type="ECO:0000259" key="12">
    <source>
        <dbReference type="Pfam" id="PF17766"/>
    </source>
</evidence>
<feature type="active site" description="Charge relay system" evidence="5 6">
    <location>
        <position position="609"/>
    </location>
</feature>
<dbReference type="InterPro" id="IPR037045">
    <property type="entry name" value="S8pro/Inhibitor_I9_sf"/>
</dbReference>
<evidence type="ECO:0000256" key="2">
    <source>
        <dbReference type="ARBA" id="ARBA00022670"/>
    </source>
</evidence>
<feature type="region of interest" description="Disordered" evidence="7">
    <location>
        <begin position="255"/>
        <end position="279"/>
    </location>
</feature>
<dbReference type="PRINTS" id="PR00723">
    <property type="entry name" value="SUBTILISIN"/>
</dbReference>
<evidence type="ECO:0000256" key="3">
    <source>
        <dbReference type="ARBA" id="ARBA00022801"/>
    </source>
</evidence>
<feature type="active site" description="Charge relay system" evidence="5 6">
    <location>
        <position position="263"/>
    </location>
</feature>
<sequence>MKRHTLSLAVLALLAGMGQAAHAEDVRRPYLVRLTDKPVAGYSGGVAGLAATQPAPGATLHLNLNAPNVQLYGAYLDQKRAAAKAVVASAPVGHEYSLVFNGFSAQLTDAEVRALKASGTVAAIVPNTPRHMLTTYTPTFLGLDGPNGLWTQLGGQEHAGEDVVVGIIDGGIWPENPAYADRVDSNGLPTFDSSAALAYGPAPASWKGVCQTGEAFTAAHCNNKLIGAQYFDADFQMLGMTPHWTEFRSPRDSIGGTLGHGGHGTHTSTTAAGNRTPAKVSGIDMGKVSGMAPRARIAMYKVCWSYNDDSEANGAGSGCWAGDSVAAIEQAVRDGVNVLNFSISGAETVDDPVEEAFRQASNAGIFVAAAAGNAGPKQTMNHVGPWLTTVAASSHDREFVANLALASGVSYTGASLNAKDLPRTPMVRAEDVAVGGVEPSMVTKCYPASANGGLPVLDPVKVAGKIVICERGDIDRVAKSRAVLEAGGSGMVMVDDGLGPVADVHSVPTVHVSAEDGAKILAYAAGKDAAAGMSHFSMRVGQVPAPIVAAFSSRGPNRYETNQIKPDMAAPGVDILAGVTPELRPEQKQQLLDGTLTPPSDWAFYQGTSMATPHVAGLAALLHQRHPGWSPAAIKSALMTTAFDTQPDALRDMQVGTLPWGQGAGQVKPTAAADPGLVYDISAADYVKYLCGIGRYDDCSGGTIKSSNLNLASIAASNVMGAETITRTVTNVSDKPATYTATASMTGYSVAVSPATLTLAPGESKSFNVTLTRTYASDDMWQYGQLTWRDGVHTVRSPIAAKSSRAITAPELLTADLASGSKLVSVATGFAGKLGIKAGGMQEVKRTALTVSPAPTGTADTLAQAAASCNAGVPGVTLLPFSIPADTVVARFETFARDIDGDTAGRQDVDLALMKDGKLIDYSMLVGSNESITRAAPAPGEYQLCVIGYDLQPGSVAKLSVSSAIVPRGDNGSLKVAAPPRVYAGSTSTMGVSWSGLASGKRYIGAIGLLDPSGNAAATTVLAVDTDDAIPVAAGLSREIKRRPEL</sequence>
<dbReference type="GO" id="GO:0004252">
    <property type="term" value="F:serine-type endopeptidase activity"/>
    <property type="evidence" value="ECO:0007669"/>
    <property type="project" value="UniProtKB-UniRule"/>
</dbReference>
<dbReference type="AlphaFoldDB" id="A0A4Y9S6L5"/>
<feature type="domain" description="Inhibitor I9" evidence="11">
    <location>
        <begin position="87"/>
        <end position="132"/>
    </location>
</feature>
<dbReference type="RefSeq" id="WP_135203726.1">
    <property type="nucleotide sequence ID" value="NZ_SPVG01000221.1"/>
</dbReference>
<dbReference type="InterPro" id="IPR003137">
    <property type="entry name" value="PA_domain"/>
</dbReference>
<dbReference type="PROSITE" id="PS51892">
    <property type="entry name" value="SUBTILASE"/>
    <property type="match status" value="1"/>
</dbReference>
<dbReference type="PROSITE" id="PS00138">
    <property type="entry name" value="SUBTILASE_SER"/>
    <property type="match status" value="1"/>
</dbReference>
<evidence type="ECO:0000313" key="13">
    <source>
        <dbReference type="EMBL" id="TFW16852.1"/>
    </source>
</evidence>
<dbReference type="InterPro" id="IPR045051">
    <property type="entry name" value="SBT"/>
</dbReference>
<dbReference type="SUPFAM" id="SSF52025">
    <property type="entry name" value="PA domain"/>
    <property type="match status" value="1"/>
</dbReference>
<dbReference type="InterPro" id="IPR046450">
    <property type="entry name" value="PA_dom_sf"/>
</dbReference>
<evidence type="ECO:0000256" key="6">
    <source>
        <dbReference type="PROSITE-ProRule" id="PRU01240"/>
    </source>
</evidence>
<reference evidence="13 14" key="1">
    <citation type="submission" date="2019-03" db="EMBL/GenBank/DDBJ databases">
        <title>Draft Genome Sequence of Duganella callidus sp. nov., a Novel Duganella Species Isolated from Cultivated Soil.</title>
        <authorList>
            <person name="Raths R."/>
            <person name="Peta V."/>
            <person name="Bucking H."/>
        </authorList>
    </citation>
    <scope>NUCLEOTIDE SEQUENCE [LARGE SCALE GENOMIC DNA]</scope>
    <source>
        <strain evidence="13 14">DN04</strain>
    </source>
</reference>
<dbReference type="PANTHER" id="PTHR10795">
    <property type="entry name" value="PROPROTEIN CONVERTASE SUBTILISIN/KEXIN"/>
    <property type="match status" value="1"/>
</dbReference>
<keyword evidence="2 6" id="KW-0645">Protease</keyword>
<dbReference type="Pfam" id="PF17766">
    <property type="entry name" value="fn3_6"/>
    <property type="match status" value="1"/>
</dbReference>
<evidence type="ECO:0000256" key="7">
    <source>
        <dbReference type="SAM" id="MobiDB-lite"/>
    </source>
</evidence>
<feature type="domain" description="Peptidase S8/S53" evidence="9">
    <location>
        <begin position="160"/>
        <end position="651"/>
    </location>
</feature>
<feature type="domain" description="Subtilisin-like protease fibronectin type-III" evidence="12">
    <location>
        <begin position="708"/>
        <end position="800"/>
    </location>
</feature>
<dbReference type="Gene3D" id="3.40.50.200">
    <property type="entry name" value="Peptidase S8/S53 domain"/>
    <property type="match status" value="1"/>
</dbReference>